<dbReference type="EMBL" id="DAARTJ010000025">
    <property type="protein sequence ID" value="HAE3863932.1"/>
    <property type="molecule type" value="Genomic_DNA"/>
</dbReference>
<reference evidence="1" key="1">
    <citation type="journal article" date="2018" name="Genome Biol.">
        <title>SKESA: strategic k-mer extension for scrupulous assemblies.</title>
        <authorList>
            <person name="Souvorov A."/>
            <person name="Agarwala R."/>
            <person name="Lipman D.J."/>
        </authorList>
    </citation>
    <scope>NUCLEOTIDE SEQUENCE</scope>
    <source>
        <strain evidence="1">138-86</strain>
    </source>
</reference>
<protein>
    <submittedName>
        <fullName evidence="1">Uncharacterized protein</fullName>
    </submittedName>
</protein>
<organism evidence="1">
    <name type="scientific">Salmonella enterica subsp. houtenae serovar Houten</name>
    <dbReference type="NCBI Taxonomy" id="58100"/>
    <lineage>
        <taxon>Bacteria</taxon>
        <taxon>Pseudomonadati</taxon>
        <taxon>Pseudomonadota</taxon>
        <taxon>Gammaproteobacteria</taxon>
        <taxon>Enterobacterales</taxon>
        <taxon>Enterobacteriaceae</taxon>
        <taxon>Salmonella</taxon>
    </lineage>
</organism>
<comment type="caution">
    <text evidence="1">The sequence shown here is derived from an EMBL/GenBank/DDBJ whole genome shotgun (WGS) entry which is preliminary data.</text>
</comment>
<reference evidence="1" key="2">
    <citation type="submission" date="2018-07" db="EMBL/GenBank/DDBJ databases">
        <authorList>
            <consortium name="NCBI Pathogen Detection Project"/>
        </authorList>
    </citation>
    <scope>NUCLEOTIDE SEQUENCE</scope>
    <source>
        <strain evidence="1">138-86</strain>
    </source>
</reference>
<sequence>MVHFRKYGYSGKIGSYENRSPVIRFRFYKLGCNYFLLKSHYEKDE</sequence>
<name>A0A730K2Y9_SALHO</name>
<proteinExistence type="predicted"/>
<gene>
    <name evidence="1" type="ORF">GND52_003888</name>
</gene>
<evidence type="ECO:0000313" key="1">
    <source>
        <dbReference type="EMBL" id="HAE3863932.1"/>
    </source>
</evidence>
<dbReference type="AlphaFoldDB" id="A0A730K2Y9"/>
<accession>A0A730K2Y9</accession>